<comment type="caution">
    <text evidence="1">The sequence shown here is derived from an EMBL/GenBank/DDBJ whole genome shotgun (WGS) entry which is preliminary data.</text>
</comment>
<name>A0ACC0KD90_CHOFU</name>
<keyword evidence="2" id="KW-1185">Reference proteome</keyword>
<accession>A0ACC0KD90</accession>
<dbReference type="Proteomes" id="UP001064048">
    <property type="component" value="Chromosome 21"/>
</dbReference>
<organism evidence="1 2">
    <name type="scientific">Choristoneura fumiferana</name>
    <name type="common">Spruce budworm moth</name>
    <name type="synonym">Archips fumiferana</name>
    <dbReference type="NCBI Taxonomy" id="7141"/>
    <lineage>
        <taxon>Eukaryota</taxon>
        <taxon>Metazoa</taxon>
        <taxon>Ecdysozoa</taxon>
        <taxon>Arthropoda</taxon>
        <taxon>Hexapoda</taxon>
        <taxon>Insecta</taxon>
        <taxon>Pterygota</taxon>
        <taxon>Neoptera</taxon>
        <taxon>Endopterygota</taxon>
        <taxon>Lepidoptera</taxon>
        <taxon>Glossata</taxon>
        <taxon>Ditrysia</taxon>
        <taxon>Tortricoidea</taxon>
        <taxon>Tortricidae</taxon>
        <taxon>Tortricinae</taxon>
        <taxon>Choristoneura</taxon>
    </lineage>
</organism>
<proteinExistence type="predicted"/>
<reference evidence="1 2" key="1">
    <citation type="journal article" date="2022" name="Genome Biol. Evol.">
        <title>The Spruce Budworm Genome: Reconstructing the Evolutionary History of Antifreeze Proteins.</title>
        <authorList>
            <person name="Beliveau C."/>
            <person name="Gagne P."/>
            <person name="Picq S."/>
            <person name="Vernygora O."/>
            <person name="Keeling C.I."/>
            <person name="Pinkney K."/>
            <person name="Doucet D."/>
            <person name="Wen F."/>
            <person name="Johnston J.S."/>
            <person name="Maaroufi H."/>
            <person name="Boyle B."/>
            <person name="Laroche J."/>
            <person name="Dewar K."/>
            <person name="Juretic N."/>
            <person name="Blackburn G."/>
            <person name="Nisole A."/>
            <person name="Brunet B."/>
            <person name="Brandao M."/>
            <person name="Lumley L."/>
            <person name="Duan J."/>
            <person name="Quan G."/>
            <person name="Lucarotti C.J."/>
            <person name="Roe A.D."/>
            <person name="Sperling F.A.H."/>
            <person name="Levesque R.C."/>
            <person name="Cusson M."/>
        </authorList>
    </citation>
    <scope>NUCLEOTIDE SEQUENCE [LARGE SCALE GENOMIC DNA]</scope>
    <source>
        <strain evidence="1">Glfc:IPQL:Cfum</strain>
    </source>
</reference>
<evidence type="ECO:0000313" key="1">
    <source>
        <dbReference type="EMBL" id="KAI8434166.1"/>
    </source>
</evidence>
<sequence>MSENYQTVPWFDRNEWLEVYEKIYLAPTISSKQEALETLLVWKTRCPSLPAGIESTLSVLEVHIQDTINAVENDQVLRLAYSSAIMRFVNHMLDAEISKGTSLHQAARVLGVPDWIIDLRHDTAHNNVLPSIEILRDASLISLDWLQCNYWDKHKEFIKDFIVSPKEIDDTDGDKITLLLNFCSSLSICASPRCKIKNLHDIKDTNMREAIVADARDLFGNMLDFSNLKTVSIVSLINLLNSNAKKLLKSKNTTVHVNKALTSEDSLFLSSELLNYLSESDFFYKSKLSFLYVQCFEVLLTFLQKHDLLMDFVLELIKLTQDEDKDCQKCKLAALWVSEILQSLKKCVQDFTQNKKKKELRLLFNHWFPNEKNSALLLDLHQTIPNEWTDITFIQPIISAYNPYLVYFIQDLLNLVKPSVPKSNAEKIFKLAKLISTSKSNSAQPSSKIYTVDDLQSYGASSALVKNQDVDSDCMEVCEDTSEVRCDIVTEDQFQNGIWQKASHNYNWSTCPIGLLPWQMQNETSKC</sequence>
<evidence type="ECO:0000313" key="2">
    <source>
        <dbReference type="Proteomes" id="UP001064048"/>
    </source>
</evidence>
<gene>
    <name evidence="1" type="ORF">MSG28_012284</name>
</gene>
<protein>
    <submittedName>
        <fullName evidence="1">Uncharacterized protein</fullName>
    </submittedName>
</protein>
<dbReference type="EMBL" id="CM046121">
    <property type="protein sequence ID" value="KAI8434166.1"/>
    <property type="molecule type" value="Genomic_DNA"/>
</dbReference>